<dbReference type="Proteomes" id="UP000821853">
    <property type="component" value="Unassembled WGS sequence"/>
</dbReference>
<organism evidence="6 7">
    <name type="scientific">Haemaphysalis longicornis</name>
    <name type="common">Bush tick</name>
    <dbReference type="NCBI Taxonomy" id="44386"/>
    <lineage>
        <taxon>Eukaryota</taxon>
        <taxon>Metazoa</taxon>
        <taxon>Ecdysozoa</taxon>
        <taxon>Arthropoda</taxon>
        <taxon>Chelicerata</taxon>
        <taxon>Arachnida</taxon>
        <taxon>Acari</taxon>
        <taxon>Parasitiformes</taxon>
        <taxon>Ixodida</taxon>
        <taxon>Ixodoidea</taxon>
        <taxon>Ixodidae</taxon>
        <taxon>Haemaphysalinae</taxon>
        <taxon>Haemaphysalis</taxon>
    </lineage>
</organism>
<dbReference type="VEuPathDB" id="VectorBase:HLOH_041888"/>
<keyword evidence="7" id="KW-1185">Reference proteome</keyword>
<evidence type="ECO:0000259" key="5">
    <source>
        <dbReference type="Pfam" id="PF07707"/>
    </source>
</evidence>
<keyword evidence="1" id="KW-0880">Kelch repeat</keyword>
<evidence type="ECO:0000259" key="4">
    <source>
        <dbReference type="Pfam" id="PF00651"/>
    </source>
</evidence>
<dbReference type="SUPFAM" id="SSF54695">
    <property type="entry name" value="POZ domain"/>
    <property type="match status" value="1"/>
</dbReference>
<sequence>MAWSTSAHEGVPTTLARLRTSVGRSVPASKDTLCACSRYFEALFFGPLSNPCQGDFHLRRVSATSLQASALNCSTGRVGIAVDDVEDLTIAAEQLPVDGLHDECCAFISRNMDVDNSIMVPEGAGFHHLESVHKPDVRFLLAYSDDCDFPRLNPRNLADLLGSDDLKVRRQEVEWEAAILWVKERRQCLVTSLARMQASLMKSGYLKPVVLRKAFVYMHGSSKTIVQHC</sequence>
<dbReference type="Gene3D" id="3.30.710.10">
    <property type="entry name" value="Potassium Channel Kv1.1, Chain A"/>
    <property type="match status" value="1"/>
</dbReference>
<name>A0A9J6FQ61_HAELO</name>
<dbReference type="InterPro" id="IPR000210">
    <property type="entry name" value="BTB/POZ_dom"/>
</dbReference>
<dbReference type="Pfam" id="PF00651">
    <property type="entry name" value="BTB"/>
    <property type="match status" value="1"/>
</dbReference>
<dbReference type="PANTHER" id="PTHR24412">
    <property type="entry name" value="KELCH PROTEIN"/>
    <property type="match status" value="1"/>
</dbReference>
<evidence type="ECO:0000256" key="1">
    <source>
        <dbReference type="ARBA" id="ARBA00022441"/>
    </source>
</evidence>
<reference evidence="6 7" key="1">
    <citation type="journal article" date="2020" name="Cell">
        <title>Large-Scale Comparative Analyses of Tick Genomes Elucidate Their Genetic Diversity and Vector Capacities.</title>
        <authorList>
            <consortium name="Tick Genome and Microbiome Consortium (TIGMIC)"/>
            <person name="Jia N."/>
            <person name="Wang J."/>
            <person name="Shi W."/>
            <person name="Du L."/>
            <person name="Sun Y."/>
            <person name="Zhan W."/>
            <person name="Jiang J.F."/>
            <person name="Wang Q."/>
            <person name="Zhang B."/>
            <person name="Ji P."/>
            <person name="Bell-Sakyi L."/>
            <person name="Cui X.M."/>
            <person name="Yuan T.T."/>
            <person name="Jiang B.G."/>
            <person name="Yang W.F."/>
            <person name="Lam T.T."/>
            <person name="Chang Q.C."/>
            <person name="Ding S.J."/>
            <person name="Wang X.J."/>
            <person name="Zhu J.G."/>
            <person name="Ruan X.D."/>
            <person name="Zhao L."/>
            <person name="Wei J.T."/>
            <person name="Ye R.Z."/>
            <person name="Que T.C."/>
            <person name="Du C.H."/>
            <person name="Zhou Y.H."/>
            <person name="Cheng J.X."/>
            <person name="Dai P.F."/>
            <person name="Guo W.B."/>
            <person name="Han X.H."/>
            <person name="Huang E.J."/>
            <person name="Li L.F."/>
            <person name="Wei W."/>
            <person name="Gao Y.C."/>
            <person name="Liu J.Z."/>
            <person name="Shao H.Z."/>
            <person name="Wang X."/>
            <person name="Wang C.C."/>
            <person name="Yang T.C."/>
            <person name="Huo Q.B."/>
            <person name="Li W."/>
            <person name="Chen H.Y."/>
            <person name="Chen S.E."/>
            <person name="Zhou L.G."/>
            <person name="Ni X.B."/>
            <person name="Tian J.H."/>
            <person name="Sheng Y."/>
            <person name="Liu T."/>
            <person name="Pan Y.S."/>
            <person name="Xia L.Y."/>
            <person name="Li J."/>
            <person name="Zhao F."/>
            <person name="Cao W.C."/>
        </authorList>
    </citation>
    <scope>NUCLEOTIDE SEQUENCE [LARGE SCALE GENOMIC DNA]</scope>
    <source>
        <strain evidence="6">HaeL-2018</strain>
    </source>
</reference>
<keyword evidence="2" id="KW-0677">Repeat</keyword>
<protein>
    <recommendedName>
        <fullName evidence="8">BTB domain-containing protein</fullName>
    </recommendedName>
</protein>
<evidence type="ECO:0008006" key="8">
    <source>
        <dbReference type="Google" id="ProtNLM"/>
    </source>
</evidence>
<dbReference type="PANTHER" id="PTHR24412:SF172">
    <property type="entry name" value="KELCH-LIKE PROTEIN 10"/>
    <property type="match status" value="1"/>
</dbReference>
<feature type="domain" description="BTB" evidence="4">
    <location>
        <begin position="23"/>
        <end position="110"/>
    </location>
</feature>
<evidence type="ECO:0000313" key="6">
    <source>
        <dbReference type="EMBL" id="KAH9365434.1"/>
    </source>
</evidence>
<accession>A0A9J6FQ61</accession>
<gene>
    <name evidence="6" type="ORF">HPB48_010140</name>
</gene>
<dbReference type="InterPro" id="IPR011333">
    <property type="entry name" value="SKP1/BTB/POZ_sf"/>
</dbReference>
<dbReference type="AlphaFoldDB" id="A0A9J6FQ61"/>
<dbReference type="EMBL" id="JABSTR010000003">
    <property type="protein sequence ID" value="KAH9365434.1"/>
    <property type="molecule type" value="Genomic_DNA"/>
</dbReference>
<dbReference type="OrthoDB" id="10027872at2759"/>
<comment type="caution">
    <text evidence="6">The sequence shown here is derived from an EMBL/GenBank/DDBJ whole genome shotgun (WGS) entry which is preliminary data.</text>
</comment>
<feature type="domain" description="BACK" evidence="5">
    <location>
        <begin position="146"/>
        <end position="209"/>
    </location>
</feature>
<dbReference type="Pfam" id="PF07707">
    <property type="entry name" value="BACK"/>
    <property type="match status" value="1"/>
</dbReference>
<evidence type="ECO:0000313" key="7">
    <source>
        <dbReference type="Proteomes" id="UP000821853"/>
    </source>
</evidence>
<keyword evidence="3" id="KW-0009">Actin-binding</keyword>
<dbReference type="InterPro" id="IPR011705">
    <property type="entry name" value="BACK"/>
</dbReference>
<dbReference type="Gene3D" id="1.25.40.420">
    <property type="match status" value="1"/>
</dbReference>
<dbReference type="OMA" id="ECCAFIS"/>
<proteinExistence type="predicted"/>
<evidence type="ECO:0000256" key="3">
    <source>
        <dbReference type="ARBA" id="ARBA00023203"/>
    </source>
</evidence>
<evidence type="ECO:0000256" key="2">
    <source>
        <dbReference type="ARBA" id="ARBA00022737"/>
    </source>
</evidence>